<sequence>MGRHSAYSVAVAAGNHDFSASMPARHRDVTPARLTAAPSGQLCRMSSMLLLRARCGFVTVDLAGPGHRE</sequence>
<dbReference type="InParanoid" id="A0A2T0H044"/>
<name>A0A2T0H044_ACTMO</name>
<evidence type="ECO:0000313" key="1">
    <source>
        <dbReference type="EMBL" id="PRW64738.1"/>
    </source>
</evidence>
<protein>
    <submittedName>
        <fullName evidence="1">Uncharacterized protein</fullName>
    </submittedName>
</protein>
<accession>A0A2T0H044</accession>
<evidence type="ECO:0000313" key="2">
    <source>
        <dbReference type="Proteomes" id="UP000239352"/>
    </source>
</evidence>
<dbReference type="EMBL" id="PVSR01000002">
    <property type="protein sequence ID" value="PRW64738.1"/>
    <property type="molecule type" value="Genomic_DNA"/>
</dbReference>
<organism evidence="1 2">
    <name type="scientific">Actinopolyspora mortivallis</name>
    <dbReference type="NCBI Taxonomy" id="33906"/>
    <lineage>
        <taxon>Bacteria</taxon>
        <taxon>Bacillati</taxon>
        <taxon>Actinomycetota</taxon>
        <taxon>Actinomycetes</taxon>
        <taxon>Actinopolysporales</taxon>
        <taxon>Actinopolysporaceae</taxon>
        <taxon>Actinopolyspora</taxon>
    </lineage>
</organism>
<proteinExistence type="predicted"/>
<comment type="caution">
    <text evidence="1">The sequence shown here is derived from an EMBL/GenBank/DDBJ whole genome shotgun (WGS) entry which is preliminary data.</text>
</comment>
<gene>
    <name evidence="1" type="ORF">CEP50_02550</name>
</gene>
<dbReference type="AlphaFoldDB" id="A0A2T0H044"/>
<reference evidence="1 2" key="1">
    <citation type="submission" date="2018-03" db="EMBL/GenBank/DDBJ databases">
        <title>Actinopolyspora mortivallis from Sahara, screening for active biomolecules.</title>
        <authorList>
            <person name="Selama O."/>
            <person name="Wellington E.M.H."/>
            <person name="Hacene H."/>
        </authorList>
    </citation>
    <scope>NUCLEOTIDE SEQUENCE [LARGE SCALE GENOMIC DNA]</scope>
    <source>
        <strain evidence="1 2">M5A</strain>
    </source>
</reference>
<dbReference type="Proteomes" id="UP000239352">
    <property type="component" value="Unassembled WGS sequence"/>
</dbReference>
<keyword evidence="2" id="KW-1185">Reference proteome</keyword>